<dbReference type="PROSITE" id="PS50211">
    <property type="entry name" value="DENN"/>
    <property type="match status" value="1"/>
</dbReference>
<evidence type="ECO:0000313" key="3">
    <source>
        <dbReference type="EMBL" id="EAX97438.1"/>
    </source>
</evidence>
<sequence length="518" mass="59435">MLHAIKRKLKKRERLEQQTLREGVSLERISSNLSTRDELGVVFDQKIIERENRLGRYIMILGPNEAKETEPSLLLVYPSCNFQYSDSSFERVAQFCYPTGMEYPIRPDDVIQNQFVFGLNEDGSLIFGTCTHFVLQKSCFIGQSNPTKVYCICTMTPNPQFSAIFKFHEFLISILSGTVTCIPANITIPEKPERWNEISTDRERFLEFTPKLTKLIACPLFYAVNHSGVNHILINAIKLHLHISCSAPVEITLTPDITVVVNDGLNSSWAIASASFDYLFSYLSSENIVRYMRALMTEQRIVITGNNISAISMIAIASLAILSPMSYKGSLLPIIPDQDELLDFLDTPIPFVFGVAYTDKYKSREMTPDTTIFNINTGTVTYPDSMPHMPHASNVRKHFKTLLSSKELRAAHDVKFFEFRNKQGIPTRMKRVFMTKYIMNRREVEEMLQTFKNYNERFVSMEKLAGCRVRDTTDPNNPKYGFVKEAYMIDVPEEDYDFIDMFVGTQTFQGYCENSFFT</sequence>
<dbReference type="STRING" id="5722.A2FCC6"/>
<keyword evidence="1" id="KW-0472">Membrane</keyword>
<dbReference type="VEuPathDB" id="TrichDB:TVAG_226820"/>
<keyword evidence="1" id="KW-1133">Transmembrane helix</keyword>
<proteinExistence type="predicted"/>
<reference evidence="3" key="2">
    <citation type="journal article" date="2007" name="Science">
        <title>Draft genome sequence of the sexually transmitted pathogen Trichomonas vaginalis.</title>
        <authorList>
            <person name="Carlton J.M."/>
            <person name="Hirt R.P."/>
            <person name="Silva J.C."/>
            <person name="Delcher A.L."/>
            <person name="Schatz M."/>
            <person name="Zhao Q."/>
            <person name="Wortman J.R."/>
            <person name="Bidwell S.L."/>
            <person name="Alsmark U.C.M."/>
            <person name="Besteiro S."/>
            <person name="Sicheritz-Ponten T."/>
            <person name="Noel C.J."/>
            <person name="Dacks J.B."/>
            <person name="Foster P.G."/>
            <person name="Simillion C."/>
            <person name="Van de Peer Y."/>
            <person name="Miranda-Saavedra D."/>
            <person name="Barton G.J."/>
            <person name="Westrop G.D."/>
            <person name="Mueller S."/>
            <person name="Dessi D."/>
            <person name="Fiori P.L."/>
            <person name="Ren Q."/>
            <person name="Paulsen I."/>
            <person name="Zhang H."/>
            <person name="Bastida-Corcuera F.D."/>
            <person name="Simoes-Barbosa A."/>
            <person name="Brown M.T."/>
            <person name="Hayes R.D."/>
            <person name="Mukherjee M."/>
            <person name="Okumura C.Y."/>
            <person name="Schneider R."/>
            <person name="Smith A.J."/>
            <person name="Vanacova S."/>
            <person name="Villalvazo M."/>
            <person name="Haas B.J."/>
            <person name="Pertea M."/>
            <person name="Feldblyum T.V."/>
            <person name="Utterback T.R."/>
            <person name="Shu C.L."/>
            <person name="Osoegawa K."/>
            <person name="de Jong P.J."/>
            <person name="Hrdy I."/>
            <person name="Horvathova L."/>
            <person name="Zubacova Z."/>
            <person name="Dolezal P."/>
            <person name="Malik S.B."/>
            <person name="Logsdon J.M. Jr."/>
            <person name="Henze K."/>
            <person name="Gupta A."/>
            <person name="Wang C.C."/>
            <person name="Dunne R.L."/>
            <person name="Upcroft J.A."/>
            <person name="Upcroft P."/>
            <person name="White O."/>
            <person name="Salzberg S.L."/>
            <person name="Tang P."/>
            <person name="Chiu C.-H."/>
            <person name="Lee Y.-S."/>
            <person name="Embley T.M."/>
            <person name="Coombs G.H."/>
            <person name="Mottram J.C."/>
            <person name="Tachezy J."/>
            <person name="Fraser-Liggett C.M."/>
            <person name="Johnson P.J."/>
        </authorList>
    </citation>
    <scope>NUCLEOTIDE SEQUENCE [LARGE SCALE GENOMIC DNA]</scope>
    <source>
        <strain evidence="3">G3</strain>
    </source>
</reference>
<dbReference type="eggNOG" id="KOG3569">
    <property type="taxonomic scope" value="Eukaryota"/>
</dbReference>
<dbReference type="Proteomes" id="UP000001542">
    <property type="component" value="Unassembled WGS sequence"/>
</dbReference>
<dbReference type="InterPro" id="IPR043153">
    <property type="entry name" value="DENN_C"/>
</dbReference>
<dbReference type="KEGG" id="tva:4755223"/>
<gene>
    <name evidence="3" type="ORF">TVAG_226820</name>
</gene>
<dbReference type="PANTHER" id="PTHR15288:SF0">
    <property type="entry name" value="UDENN DOMAIN-CONTAINING PROTEIN"/>
    <property type="match status" value="1"/>
</dbReference>
<dbReference type="InterPro" id="IPR001194">
    <property type="entry name" value="cDENN_dom"/>
</dbReference>
<dbReference type="InterPro" id="IPR051942">
    <property type="entry name" value="DENN_domain_containing_2"/>
</dbReference>
<dbReference type="SMR" id="A2FCC6"/>
<dbReference type="Gene3D" id="3.30.450.200">
    <property type="match status" value="1"/>
</dbReference>
<dbReference type="SMART" id="SM00799">
    <property type="entry name" value="DENN"/>
    <property type="match status" value="1"/>
</dbReference>
<feature type="domain" description="UDENN" evidence="2">
    <location>
        <begin position="56"/>
        <end position="518"/>
    </location>
</feature>
<evidence type="ECO:0000259" key="2">
    <source>
        <dbReference type="PROSITE" id="PS50211"/>
    </source>
</evidence>
<dbReference type="VEuPathDB" id="TrichDB:TVAGG3_0221700"/>
<feature type="transmembrane region" description="Helical" evidence="1">
    <location>
        <begin position="301"/>
        <end position="322"/>
    </location>
</feature>
<dbReference type="AlphaFoldDB" id="A2FCC6"/>
<dbReference type="InParanoid" id="A2FCC6"/>
<name>A2FCC6_TRIV3</name>
<dbReference type="OrthoDB" id="6019893at2759"/>
<evidence type="ECO:0000313" key="4">
    <source>
        <dbReference type="Proteomes" id="UP000001542"/>
    </source>
</evidence>
<dbReference type="PANTHER" id="PTHR15288">
    <property type="entry name" value="DENN DOMAIN-CONTAINING PROTEIN 2"/>
    <property type="match status" value="1"/>
</dbReference>
<accession>A2FCC6</accession>
<organism evidence="3 4">
    <name type="scientific">Trichomonas vaginalis (strain ATCC PRA-98 / G3)</name>
    <dbReference type="NCBI Taxonomy" id="412133"/>
    <lineage>
        <taxon>Eukaryota</taxon>
        <taxon>Metamonada</taxon>
        <taxon>Parabasalia</taxon>
        <taxon>Trichomonadida</taxon>
        <taxon>Trichomonadidae</taxon>
        <taxon>Trichomonas</taxon>
    </lineage>
</organism>
<dbReference type="Pfam" id="PF02141">
    <property type="entry name" value="DENN"/>
    <property type="match status" value="1"/>
</dbReference>
<dbReference type="EMBL" id="DS113715">
    <property type="protein sequence ID" value="EAX97438.1"/>
    <property type="molecule type" value="Genomic_DNA"/>
</dbReference>
<dbReference type="Gene3D" id="3.40.50.11500">
    <property type="match status" value="1"/>
</dbReference>
<dbReference type="InterPro" id="IPR037516">
    <property type="entry name" value="Tripartite_DENN"/>
</dbReference>
<dbReference type="RefSeq" id="XP_001310368.1">
    <property type="nucleotide sequence ID" value="XM_001310367.1"/>
</dbReference>
<keyword evidence="4" id="KW-1185">Reference proteome</keyword>
<reference evidence="3" key="1">
    <citation type="submission" date="2006-10" db="EMBL/GenBank/DDBJ databases">
        <authorList>
            <person name="Amadeo P."/>
            <person name="Zhao Q."/>
            <person name="Wortman J."/>
            <person name="Fraser-Liggett C."/>
            <person name="Carlton J."/>
        </authorList>
    </citation>
    <scope>NUCLEOTIDE SEQUENCE</scope>
    <source>
        <strain evidence="3">G3</strain>
    </source>
</reference>
<evidence type="ECO:0000256" key="1">
    <source>
        <dbReference type="SAM" id="Phobius"/>
    </source>
</evidence>
<keyword evidence="1" id="KW-0812">Transmembrane</keyword>
<protein>
    <recommendedName>
        <fullName evidence="2">UDENN domain-containing protein</fullName>
    </recommendedName>
</protein>